<dbReference type="InterPro" id="IPR012349">
    <property type="entry name" value="Split_barrel_FMN-bd"/>
</dbReference>
<protein>
    <submittedName>
        <fullName evidence="2">Pyridoxamine 5'-phosphate oxidase-likeFMN-binding protein</fullName>
    </submittedName>
</protein>
<evidence type="ECO:0000313" key="2">
    <source>
        <dbReference type="EMBL" id="BBM37078.1"/>
    </source>
</evidence>
<dbReference type="STRING" id="714315.GCA_000516535_02028"/>
<organism evidence="2 3">
    <name type="scientific">Pseudoleptotrichia goodfellowii</name>
    <dbReference type="NCBI Taxonomy" id="157692"/>
    <lineage>
        <taxon>Bacteria</taxon>
        <taxon>Fusobacteriati</taxon>
        <taxon>Fusobacteriota</taxon>
        <taxon>Fusobacteriia</taxon>
        <taxon>Fusobacteriales</taxon>
        <taxon>Leptotrichiaceae</taxon>
        <taxon>Pseudoleptotrichia</taxon>
    </lineage>
</organism>
<dbReference type="InterPro" id="IPR011576">
    <property type="entry name" value="Pyridox_Oxase_N"/>
</dbReference>
<gene>
    <name evidence="2" type="ORF">JCM16774_2030</name>
</gene>
<sequence length="124" mass="13956">MFNEKFFEVLKHDGVVSIVTWGNEEPNITNTWNSYLQIKDGNRILIPVAGFTRAEKDINVNNKVKVTLGSKEVMGNNNYQGTGFALEGTGKFLTLGEDFDFMIGKFPFLTRVFEITVTSAKQLL</sequence>
<evidence type="ECO:0000313" key="3">
    <source>
        <dbReference type="Proteomes" id="UP000321606"/>
    </source>
</evidence>
<proteinExistence type="predicted"/>
<feature type="domain" description="Pyridoxamine 5'-phosphate oxidase N-terminal" evidence="1">
    <location>
        <begin position="3"/>
        <end position="118"/>
    </location>
</feature>
<dbReference type="SUPFAM" id="SSF50475">
    <property type="entry name" value="FMN-binding split barrel"/>
    <property type="match status" value="1"/>
</dbReference>
<dbReference type="Pfam" id="PF01243">
    <property type="entry name" value="PNPOx_N"/>
    <property type="match status" value="1"/>
</dbReference>
<dbReference type="AlphaFoldDB" id="A0A510JCN8"/>
<reference evidence="2 3" key="1">
    <citation type="submission" date="2019-07" db="EMBL/GenBank/DDBJ databases">
        <title>Complete Genome Sequence of Leptotrichia goodfellowii Strain JCM 16774.</title>
        <authorList>
            <person name="Watanabe S."/>
            <person name="Cui L."/>
        </authorList>
    </citation>
    <scope>NUCLEOTIDE SEQUENCE [LARGE SCALE GENOMIC DNA]</scope>
    <source>
        <strain evidence="2 3">JCM16774</strain>
    </source>
</reference>
<dbReference type="KEGG" id="lgo:JCM16774_2030"/>
<dbReference type="Proteomes" id="UP000321606">
    <property type="component" value="Chromosome"/>
</dbReference>
<dbReference type="Gene3D" id="2.30.110.10">
    <property type="entry name" value="Electron Transport, Fmn-binding Protein, Chain A"/>
    <property type="match status" value="1"/>
</dbReference>
<dbReference type="EMBL" id="AP019822">
    <property type="protein sequence ID" value="BBM37078.1"/>
    <property type="molecule type" value="Genomic_DNA"/>
</dbReference>
<evidence type="ECO:0000259" key="1">
    <source>
        <dbReference type="Pfam" id="PF01243"/>
    </source>
</evidence>
<name>A0A510JCN8_9FUSO</name>
<dbReference type="OrthoDB" id="595289at2"/>
<dbReference type="RefSeq" id="WP_026738191.1">
    <property type="nucleotide sequence ID" value="NZ_AP019822.1"/>
</dbReference>
<accession>A0A510JCN8</accession>